<dbReference type="Gene3D" id="3.40.50.150">
    <property type="entry name" value="Vaccinia Virus protein VP39"/>
    <property type="match status" value="1"/>
</dbReference>
<dbReference type="InterPro" id="IPR029063">
    <property type="entry name" value="SAM-dependent_MTases_sf"/>
</dbReference>
<dbReference type="RefSeq" id="WP_377304878.1">
    <property type="nucleotide sequence ID" value="NZ_CP180191.1"/>
</dbReference>
<reference evidence="2" key="1">
    <citation type="journal article" date="2019" name="Int. J. Syst. Evol. Microbiol.">
        <title>The Global Catalogue of Microorganisms (GCM) 10K type strain sequencing project: providing services to taxonomists for standard genome sequencing and annotation.</title>
        <authorList>
            <consortium name="The Broad Institute Genomics Platform"/>
            <consortium name="The Broad Institute Genome Sequencing Center for Infectious Disease"/>
            <person name="Wu L."/>
            <person name="Ma J."/>
        </authorList>
    </citation>
    <scope>NUCLEOTIDE SEQUENCE [LARGE SCALE GENOMIC DNA]</scope>
    <source>
        <strain evidence="2">KCTC 52168</strain>
    </source>
</reference>
<dbReference type="EMBL" id="JBHRTI010000007">
    <property type="protein sequence ID" value="MFC3148703.1"/>
    <property type="molecule type" value="Genomic_DNA"/>
</dbReference>
<protein>
    <submittedName>
        <fullName evidence="1">Methionine biosynthesis protein MetW</fullName>
    </submittedName>
</protein>
<dbReference type="NCBIfam" id="TIGR02081">
    <property type="entry name" value="metW"/>
    <property type="match status" value="1"/>
</dbReference>
<name>A0ABV7H7K7_9BURK</name>
<evidence type="ECO:0000313" key="1">
    <source>
        <dbReference type="EMBL" id="MFC3148703.1"/>
    </source>
</evidence>
<dbReference type="SUPFAM" id="SSF53335">
    <property type="entry name" value="S-adenosyl-L-methionine-dependent methyltransferases"/>
    <property type="match status" value="1"/>
</dbReference>
<accession>A0ABV7H7K7</accession>
<gene>
    <name evidence="1" type="primary">metW</name>
    <name evidence="1" type="ORF">ACFOEN_13810</name>
</gene>
<keyword evidence="2" id="KW-1185">Reference proteome</keyword>
<sequence>MSLRPDQLYVTQWVPQGSRVLDLGCGDGELLAWLRDHKGCTVLGVDGDDAAVLGTLSRGVDVIQQDLEAGLSLFEDNAFDVVLQLETLQQMQRVEPMLAEIARVGREAILSFPNFGYWPHRWQLICGRMPVSETLPYQWYDTPNIRCATLNDFADLAAKFGLDVEDRLALHHGQPVSLLPNLRGELAVFRFRRR</sequence>
<comment type="caution">
    <text evidence="1">The sequence shown here is derived from an EMBL/GenBank/DDBJ whole genome shotgun (WGS) entry which is preliminary data.</text>
</comment>
<dbReference type="Pfam" id="PF07021">
    <property type="entry name" value="MetW"/>
    <property type="match status" value="1"/>
</dbReference>
<evidence type="ECO:0000313" key="2">
    <source>
        <dbReference type="Proteomes" id="UP001595556"/>
    </source>
</evidence>
<dbReference type="InterPro" id="IPR010743">
    <property type="entry name" value="Methionine_synth_MetW"/>
</dbReference>
<organism evidence="1 2">
    <name type="scientific">Piscinibacterium candidicorallinum</name>
    <dbReference type="NCBI Taxonomy" id="1793872"/>
    <lineage>
        <taxon>Bacteria</taxon>
        <taxon>Pseudomonadati</taxon>
        <taxon>Pseudomonadota</taxon>
        <taxon>Betaproteobacteria</taxon>
        <taxon>Burkholderiales</taxon>
        <taxon>Piscinibacterium</taxon>
    </lineage>
</organism>
<dbReference type="CDD" id="cd02440">
    <property type="entry name" value="AdoMet_MTases"/>
    <property type="match status" value="1"/>
</dbReference>
<dbReference type="Proteomes" id="UP001595556">
    <property type="component" value="Unassembled WGS sequence"/>
</dbReference>
<proteinExistence type="predicted"/>